<gene>
    <name evidence="2" type="ORF">B9G98_01230</name>
</gene>
<dbReference type="Pfam" id="PF09797">
    <property type="entry name" value="NatB_MDM20"/>
    <property type="match status" value="1"/>
</dbReference>
<dbReference type="GO" id="GO:0031416">
    <property type="term" value="C:NatB complex"/>
    <property type="evidence" value="ECO:0007669"/>
    <property type="project" value="TreeGrafter"/>
</dbReference>
<dbReference type="InterPro" id="IPR019183">
    <property type="entry name" value="NAA25_NatB_aux_su"/>
</dbReference>
<protein>
    <recommendedName>
        <fullName evidence="4">N-terminal acetyltransferase B complex subunit MDM20</fullName>
    </recommendedName>
</protein>
<dbReference type="AlphaFoldDB" id="A0A2T0FF63"/>
<dbReference type="Gene3D" id="1.25.40.10">
    <property type="entry name" value="Tetratricopeptide repeat domain"/>
    <property type="match status" value="1"/>
</dbReference>
<reference evidence="2 3" key="1">
    <citation type="submission" date="2017-04" db="EMBL/GenBank/DDBJ databases">
        <title>Genome sequencing of [Candida] sorbophila.</title>
        <authorList>
            <person name="Ahn J.O."/>
        </authorList>
    </citation>
    <scope>NUCLEOTIDE SEQUENCE [LARGE SCALE GENOMIC DNA]</scope>
    <source>
        <strain evidence="2 3">DS02</strain>
    </source>
</reference>
<dbReference type="STRING" id="45607.A0A2T0FF63"/>
<dbReference type="Proteomes" id="UP000238350">
    <property type="component" value="Unassembled WGS sequence"/>
</dbReference>
<evidence type="ECO:0008006" key="4">
    <source>
        <dbReference type="Google" id="ProtNLM"/>
    </source>
</evidence>
<dbReference type="GeneID" id="36514979"/>
<dbReference type="EMBL" id="NDIQ01000001">
    <property type="protein sequence ID" value="PRT53610.1"/>
    <property type="molecule type" value="Genomic_DNA"/>
</dbReference>
<dbReference type="RefSeq" id="XP_024663556.1">
    <property type="nucleotide sequence ID" value="XM_024807788.1"/>
</dbReference>
<comment type="similarity">
    <text evidence="1">Belongs to the MDM20/NAA25 family.</text>
</comment>
<evidence type="ECO:0000313" key="3">
    <source>
        <dbReference type="Proteomes" id="UP000238350"/>
    </source>
</evidence>
<dbReference type="PANTHER" id="PTHR22767">
    <property type="entry name" value="N-TERMINAL ACETYLTRANSFERASE-RELATED"/>
    <property type="match status" value="1"/>
</dbReference>
<dbReference type="OrthoDB" id="1874341at2759"/>
<evidence type="ECO:0000256" key="1">
    <source>
        <dbReference type="ARBA" id="ARBA00006298"/>
    </source>
</evidence>
<sequence length="729" mass="81775">MSTKEIIAAINDRKYPQARQMIEKQIQAQPKNSGFVSMLCFVEFKQHNREAAIEAAKSAIALGISNVPILNSFICPVLSAYGEKALMNQAFEAATRREPATRQTAELWSEYGFDLSYTKAILRAQTALNKVASSKEAVLSCCLFMALERKAMNPADPEFKLYPMLACRLLDKARPITAPQHAYVEALVLEMTSKEKMAEYLLSPAVRAYDSLDLDVMLLNNLLELENWSEIFAYAQMQLSQLDSFNYWQALVKASVKLGKTEEFKQFAQGFKGHNVCIANIDFAIEQNMDPLPAVQTFWEKMGTKASAPQFIEPYLTQSVIDFLSTVSARSFTETVNIVKINYKWTKQADVAALVKLYNANLDQLPAEKTDYFIGDDLLLVAAVHILGGTDSDRFYKAALLLETAQANDPHQFYVRLWLVRIYRYLGAFEKAKDHFDALRIRHLQHESLGFLLTTRAGSLSPNRAITRHAIDIHSKANLTGTYAQSALGKGSFTQIPGMLDLAEKLRLSLSRILVEFEALKTERVLKGTVSLSDVFNRASEYIDNRDFKTSFDPCGVASHYCETGPRQGTEWVEAQIAKEKVYLGVLRGNTTQTPVSSLSSELTDQEKWNIEVVNSLGRGDFQWLAPPVNGDELSWEIFHTGYTLCETCKVVEDVFAKQKTNAPPQLKQAKKELLEVISTIQKAVQQQKYAKNVAKWASSLGIKQADRVLGSIQQSQLRSLSQLINALN</sequence>
<name>A0A2T0FF63_9ASCO</name>
<evidence type="ECO:0000313" key="2">
    <source>
        <dbReference type="EMBL" id="PRT53610.1"/>
    </source>
</evidence>
<dbReference type="PANTHER" id="PTHR22767:SF3">
    <property type="entry name" value="N-ALPHA-ACETYLTRANSFERASE 25, NATB AUXILIARY SUBUNIT"/>
    <property type="match status" value="1"/>
</dbReference>
<dbReference type="SUPFAM" id="SSF48452">
    <property type="entry name" value="TPR-like"/>
    <property type="match status" value="1"/>
</dbReference>
<comment type="caution">
    <text evidence="2">The sequence shown here is derived from an EMBL/GenBank/DDBJ whole genome shotgun (WGS) entry which is preliminary data.</text>
</comment>
<proteinExistence type="inferred from homology"/>
<keyword evidence="3" id="KW-1185">Reference proteome</keyword>
<dbReference type="InterPro" id="IPR011990">
    <property type="entry name" value="TPR-like_helical_dom_sf"/>
</dbReference>
<accession>A0A2T0FF63</accession>
<organism evidence="2 3">
    <name type="scientific">Wickerhamiella sorbophila</name>
    <dbReference type="NCBI Taxonomy" id="45607"/>
    <lineage>
        <taxon>Eukaryota</taxon>
        <taxon>Fungi</taxon>
        <taxon>Dikarya</taxon>
        <taxon>Ascomycota</taxon>
        <taxon>Saccharomycotina</taxon>
        <taxon>Dipodascomycetes</taxon>
        <taxon>Dipodascales</taxon>
        <taxon>Trichomonascaceae</taxon>
        <taxon>Wickerhamiella</taxon>
    </lineage>
</organism>